<dbReference type="RefSeq" id="WP_071308735.1">
    <property type="nucleotide sequence ID" value="NZ_MLQR01000004.1"/>
</dbReference>
<organism evidence="1 2">
    <name type="scientific">Anaerobacillus alkalilacustris</name>
    <dbReference type="NCBI Taxonomy" id="393763"/>
    <lineage>
        <taxon>Bacteria</taxon>
        <taxon>Bacillati</taxon>
        <taxon>Bacillota</taxon>
        <taxon>Bacilli</taxon>
        <taxon>Bacillales</taxon>
        <taxon>Bacillaceae</taxon>
        <taxon>Anaerobacillus</taxon>
    </lineage>
</organism>
<dbReference type="OrthoDB" id="2959394at2"/>
<protein>
    <submittedName>
        <fullName evidence="1">Uncharacterized protein</fullName>
    </submittedName>
</protein>
<dbReference type="EMBL" id="MLQR01000004">
    <property type="protein sequence ID" value="OIJ16750.1"/>
    <property type="molecule type" value="Genomic_DNA"/>
</dbReference>
<accession>A0A1S2LX37</accession>
<name>A0A1S2LX37_9BACI</name>
<reference evidence="1 2" key="1">
    <citation type="submission" date="2016-10" db="EMBL/GenBank/DDBJ databases">
        <title>Draft genome sequences of four alkaliphilic bacteria belonging to the Anaerobacillus genus.</title>
        <authorList>
            <person name="Bassil N.M."/>
            <person name="Lloyd J.R."/>
        </authorList>
    </citation>
    <scope>NUCLEOTIDE SEQUENCE [LARGE SCALE GENOMIC DNA]</scope>
    <source>
        <strain evidence="1 2">DSM 18345</strain>
    </source>
</reference>
<sequence>MKYLVVIFIVIGIIFSTSIFFHSTNTTNDLNKEVIVNSPIDQNKQFSKVSTTLKLMEQDDEDEYTIEWQTSSEISDKTYLSQDISLLFEDGQLKETMTVVKENSHILQQKQKINGEDSGHFEAVTFHYGQTHYPNDVIKSIQSMSYDELYILDSPLSPIEYFKTPTTPSEIEGKRILDTIIQQNLEYTWQELIEYFNIPLSNYYSVPLTELYKYYQQPLPKLTIEETEEMLALTWSAIYKYYFLGIEKHNGTIVSPVDSSVPLILFNKSNSHILIIFTSKDGEKYNIIKNTGRF</sequence>
<dbReference type="Proteomes" id="UP000179524">
    <property type="component" value="Unassembled WGS sequence"/>
</dbReference>
<dbReference type="AlphaFoldDB" id="A0A1S2LX37"/>
<evidence type="ECO:0000313" key="1">
    <source>
        <dbReference type="EMBL" id="OIJ16750.1"/>
    </source>
</evidence>
<keyword evidence="2" id="KW-1185">Reference proteome</keyword>
<comment type="caution">
    <text evidence="1">The sequence shown here is derived from an EMBL/GenBank/DDBJ whole genome shotgun (WGS) entry which is preliminary data.</text>
</comment>
<evidence type="ECO:0000313" key="2">
    <source>
        <dbReference type="Proteomes" id="UP000179524"/>
    </source>
</evidence>
<proteinExistence type="predicted"/>
<gene>
    <name evidence="1" type="ORF">BKP37_05860</name>
</gene>